<reference evidence="8 9" key="1">
    <citation type="journal article" date="2024" name="Nat. Commun.">
        <title>Phylogenomics reveals the evolutionary origins of lichenization in chlorophyte algae.</title>
        <authorList>
            <person name="Puginier C."/>
            <person name="Libourel C."/>
            <person name="Otte J."/>
            <person name="Skaloud P."/>
            <person name="Haon M."/>
            <person name="Grisel S."/>
            <person name="Petersen M."/>
            <person name="Berrin J.G."/>
            <person name="Delaux P.M."/>
            <person name="Dal Grande F."/>
            <person name="Keller J."/>
        </authorList>
    </citation>
    <scope>NUCLEOTIDE SEQUENCE [LARGE SCALE GENOMIC DNA]</scope>
    <source>
        <strain evidence="8 9">SAG 216-7</strain>
    </source>
</reference>
<comment type="similarity">
    <text evidence="3">Belongs to the glycosyltransferase group 1 family. Glycosyltransferase 4 subfamily.</text>
</comment>
<dbReference type="EMBL" id="JALJOT010000006">
    <property type="protein sequence ID" value="KAK9909832.1"/>
    <property type="molecule type" value="Genomic_DNA"/>
</dbReference>
<evidence type="ECO:0000313" key="9">
    <source>
        <dbReference type="Proteomes" id="UP001491310"/>
    </source>
</evidence>
<comment type="caution">
    <text evidence="8">The sequence shown here is derived from an EMBL/GenBank/DDBJ whole genome shotgun (WGS) entry which is preliminary data.</text>
</comment>
<keyword evidence="9" id="KW-1185">Reference proteome</keyword>
<evidence type="ECO:0000256" key="6">
    <source>
        <dbReference type="ARBA" id="ARBA00022679"/>
    </source>
</evidence>
<sequence>MGKKARREGSSLRVPGRHVAIVSTATIPWMTGTAVNPLLRAAYMAHCTDLKVTFVVPWLARCDQDTVFPNNLSFETPSEQEVCMREWVHQRTGLYPEFDIVWYPGRYDRIMLGIFPVGDLTKVVMDCKAEVVILEEPEHLTWFHHGPRWTKCFDHVVGIIHTSYRELSRRNAGIVVKLSDTVQQFPRSVTMCVHGAAPSFVQAGAAKAAPTEGGKRFSKGAYFLGKIVYGKGWEELLTLLDWHQRHTKDKQTSHPTIDAYGSGEAFESVRSKAEKLDVSINFLGRKDHLDPALQDYQVFINASTSDVVATTSMEALAMGKWLICAKHPCNAFVSTFSNCLVYASPAQFSDHLEHALKQEPPPLSAEELRNLGWEAATERMLDAGSIEAHEWPGNFSTAQERMLWSMYNSVMGIEGVRMAINAGAGTLHAPADITAYDPNKARKEERPSILGWLLLLRPRIFFSIGTDVLRLGFGRDFEHRWQS</sequence>
<name>A0ABR2YSN6_9CHLO</name>
<evidence type="ECO:0000256" key="2">
    <source>
        <dbReference type="ARBA" id="ARBA00004370"/>
    </source>
</evidence>
<comment type="subcellular location">
    <subcellularLocation>
        <location evidence="2">Membrane</location>
    </subcellularLocation>
    <subcellularLocation>
        <location evidence="1">Plastid</location>
        <location evidence="1">Chloroplast</location>
    </subcellularLocation>
</comment>
<gene>
    <name evidence="8" type="ORF">WJX75_008162</name>
</gene>
<keyword evidence="4" id="KW-0150">Chloroplast</keyword>
<organism evidence="8 9">
    <name type="scientific">Coccomyxa subellipsoidea</name>
    <dbReference type="NCBI Taxonomy" id="248742"/>
    <lineage>
        <taxon>Eukaryota</taxon>
        <taxon>Viridiplantae</taxon>
        <taxon>Chlorophyta</taxon>
        <taxon>core chlorophytes</taxon>
        <taxon>Trebouxiophyceae</taxon>
        <taxon>Trebouxiophyceae incertae sedis</taxon>
        <taxon>Coccomyxaceae</taxon>
        <taxon>Coccomyxa</taxon>
    </lineage>
</organism>
<dbReference type="PANTHER" id="PTHR46132">
    <property type="entry name" value="DIGALACTOSYLDIACYLGLYCEROL SYNTHASE 2, CHLOROPLASTIC"/>
    <property type="match status" value="1"/>
</dbReference>
<dbReference type="Gene3D" id="3.40.50.2000">
    <property type="entry name" value="Glycogen Phosphorylase B"/>
    <property type="match status" value="1"/>
</dbReference>
<keyword evidence="7" id="KW-0472">Membrane</keyword>
<keyword evidence="6" id="KW-0808">Transferase</keyword>
<dbReference type="Pfam" id="PF13692">
    <property type="entry name" value="Glyco_trans_1_4"/>
    <property type="match status" value="1"/>
</dbReference>
<evidence type="ECO:0000256" key="4">
    <source>
        <dbReference type="ARBA" id="ARBA00022528"/>
    </source>
</evidence>
<dbReference type="InterPro" id="IPR044525">
    <property type="entry name" value="DGDG1/2"/>
</dbReference>
<dbReference type="Proteomes" id="UP001491310">
    <property type="component" value="Unassembled WGS sequence"/>
</dbReference>
<evidence type="ECO:0008006" key="10">
    <source>
        <dbReference type="Google" id="ProtNLM"/>
    </source>
</evidence>
<proteinExistence type="inferred from homology"/>
<dbReference type="SUPFAM" id="SSF53756">
    <property type="entry name" value="UDP-Glycosyltransferase/glycogen phosphorylase"/>
    <property type="match status" value="1"/>
</dbReference>
<evidence type="ECO:0000313" key="8">
    <source>
        <dbReference type="EMBL" id="KAK9909832.1"/>
    </source>
</evidence>
<dbReference type="CDD" id="cd01635">
    <property type="entry name" value="Glycosyltransferase_GTB-type"/>
    <property type="match status" value="1"/>
</dbReference>
<accession>A0ABR2YSN6</accession>
<evidence type="ECO:0000256" key="3">
    <source>
        <dbReference type="ARBA" id="ARBA00009481"/>
    </source>
</evidence>
<evidence type="ECO:0000256" key="1">
    <source>
        <dbReference type="ARBA" id="ARBA00004229"/>
    </source>
</evidence>
<evidence type="ECO:0000256" key="5">
    <source>
        <dbReference type="ARBA" id="ARBA00022640"/>
    </source>
</evidence>
<protein>
    <recommendedName>
        <fullName evidence="10">Digalactosyldiacylglycerol synthase</fullName>
    </recommendedName>
</protein>
<evidence type="ECO:0000256" key="7">
    <source>
        <dbReference type="ARBA" id="ARBA00023136"/>
    </source>
</evidence>
<keyword evidence="5" id="KW-0934">Plastid</keyword>
<dbReference type="PANTHER" id="PTHR46132:SF1">
    <property type="entry name" value="DIGALACTOSYLDIACYLGLYCEROL SYNTHASE 2, CHLOROPLASTIC"/>
    <property type="match status" value="1"/>
</dbReference>